<keyword evidence="6" id="KW-1185">Reference proteome</keyword>
<dbReference type="Gene3D" id="3.40.50.720">
    <property type="entry name" value="NAD(P)-binding Rossmann-like Domain"/>
    <property type="match status" value="1"/>
</dbReference>
<dbReference type="AlphaFoldDB" id="A0AA35UUF6"/>
<evidence type="ECO:0000256" key="1">
    <source>
        <dbReference type="ARBA" id="ARBA00006484"/>
    </source>
</evidence>
<evidence type="ECO:0000256" key="3">
    <source>
        <dbReference type="SAM" id="Phobius"/>
    </source>
</evidence>
<dbReference type="Pfam" id="PF00106">
    <property type="entry name" value="adh_short"/>
    <property type="match status" value="1"/>
</dbReference>
<dbReference type="EMBL" id="CATKSH010000003">
    <property type="protein sequence ID" value="CAI9119893.1"/>
    <property type="molecule type" value="Genomic_DNA"/>
</dbReference>
<name>A0AA35UUF6_9PROT</name>
<dbReference type="SUPFAM" id="SSF51735">
    <property type="entry name" value="NAD(P)-binding Rossmann-fold domains"/>
    <property type="match status" value="1"/>
</dbReference>
<dbReference type="PANTHER" id="PTHR44196">
    <property type="entry name" value="DEHYDROGENASE/REDUCTASE SDR FAMILY MEMBER 7B"/>
    <property type="match status" value="1"/>
</dbReference>
<organism evidence="5 6">
    <name type="scientific">Brytella acorum</name>
    <dbReference type="NCBI Taxonomy" id="2959299"/>
    <lineage>
        <taxon>Bacteria</taxon>
        <taxon>Pseudomonadati</taxon>
        <taxon>Pseudomonadota</taxon>
        <taxon>Alphaproteobacteria</taxon>
        <taxon>Acetobacterales</taxon>
        <taxon>Acetobacteraceae</taxon>
        <taxon>Brytella</taxon>
    </lineage>
</organism>
<keyword evidence="3" id="KW-0812">Transmembrane</keyword>
<reference evidence="5" key="1">
    <citation type="submission" date="2023-03" db="EMBL/GenBank/DDBJ databases">
        <authorList>
            <person name="Cleenwerck I."/>
        </authorList>
    </citation>
    <scope>NUCLEOTIDE SEQUENCE</scope>
    <source>
        <strain evidence="5">LMG 32879</strain>
    </source>
</reference>
<dbReference type="RefSeq" id="WP_289840866.1">
    <property type="nucleotide sequence ID" value="NZ_CATKSH010000003.1"/>
</dbReference>
<evidence type="ECO:0000313" key="5">
    <source>
        <dbReference type="EMBL" id="CAI9119893.1"/>
    </source>
</evidence>
<dbReference type="InterPro" id="IPR020904">
    <property type="entry name" value="Sc_DH/Rdtase_CS"/>
</dbReference>
<protein>
    <submittedName>
        <fullName evidence="5">SDR family NAD(P)-dependent oxidoreductase</fullName>
    </submittedName>
</protein>
<comment type="caution">
    <text evidence="5">The sequence shown here is derived from an EMBL/GenBank/DDBJ whole genome shotgun (WGS) entry which is preliminary data.</text>
</comment>
<sequence length="279" mass="29877">MTANNSMVAKQTAATDGIQQTAVLTGASGGIGVIVARLLLDGGYRVVALSRSVPSIEHPAFTHIAFDAADLDGLEQICAHLSRQCPSVHVLIHCSAVIAPSSVEELNVQEALRQIAVNLTAPIVLTSRFLPNIQRGGRIVFVNSMAAAMPLSGSSVYAATKAGLRNMALSLAQEVRSRDISVSSIFPCAVMTNMLRQEMAEGGSILNFVSPPATPEAVAREIMALVRKPKLERFFPAMDGAFGRLCMFAPGLLRLSLPILTFFGKRGYQRALRRNLMSE</sequence>
<feature type="domain" description="Ketoreductase" evidence="4">
    <location>
        <begin position="20"/>
        <end position="194"/>
    </location>
</feature>
<keyword evidence="3" id="KW-1133">Transmembrane helix</keyword>
<comment type="similarity">
    <text evidence="1">Belongs to the short-chain dehydrogenases/reductases (SDR) family.</text>
</comment>
<evidence type="ECO:0000259" key="4">
    <source>
        <dbReference type="SMART" id="SM00822"/>
    </source>
</evidence>
<dbReference type="Proteomes" id="UP001176960">
    <property type="component" value="Unassembled WGS sequence"/>
</dbReference>
<dbReference type="PANTHER" id="PTHR44196:SF1">
    <property type="entry name" value="DEHYDROGENASE_REDUCTASE SDR FAMILY MEMBER 7B"/>
    <property type="match status" value="1"/>
</dbReference>
<gene>
    <name evidence="5" type="ORF">LMG32879_000719</name>
</gene>
<dbReference type="CDD" id="cd05233">
    <property type="entry name" value="SDR_c"/>
    <property type="match status" value="1"/>
</dbReference>
<keyword evidence="3" id="KW-0472">Membrane</keyword>
<dbReference type="InterPro" id="IPR036291">
    <property type="entry name" value="NAD(P)-bd_dom_sf"/>
</dbReference>
<dbReference type="PRINTS" id="PR00081">
    <property type="entry name" value="GDHRDH"/>
</dbReference>
<dbReference type="SMART" id="SM00822">
    <property type="entry name" value="PKS_KR"/>
    <property type="match status" value="1"/>
</dbReference>
<dbReference type="InterPro" id="IPR002347">
    <property type="entry name" value="SDR_fam"/>
</dbReference>
<evidence type="ECO:0000256" key="2">
    <source>
        <dbReference type="ARBA" id="ARBA00023002"/>
    </source>
</evidence>
<proteinExistence type="inferred from homology"/>
<dbReference type="GO" id="GO:0016020">
    <property type="term" value="C:membrane"/>
    <property type="evidence" value="ECO:0007669"/>
    <property type="project" value="TreeGrafter"/>
</dbReference>
<feature type="transmembrane region" description="Helical" evidence="3">
    <location>
        <begin position="241"/>
        <end position="264"/>
    </location>
</feature>
<keyword evidence="2" id="KW-0560">Oxidoreductase</keyword>
<dbReference type="InterPro" id="IPR057326">
    <property type="entry name" value="KR_dom"/>
</dbReference>
<evidence type="ECO:0000313" key="6">
    <source>
        <dbReference type="Proteomes" id="UP001176960"/>
    </source>
</evidence>
<dbReference type="GO" id="GO:0016491">
    <property type="term" value="F:oxidoreductase activity"/>
    <property type="evidence" value="ECO:0007669"/>
    <property type="project" value="UniProtKB-KW"/>
</dbReference>
<accession>A0AA35UUF6</accession>
<dbReference type="PROSITE" id="PS00061">
    <property type="entry name" value="ADH_SHORT"/>
    <property type="match status" value="1"/>
</dbReference>